<proteinExistence type="predicted"/>
<dbReference type="Gene3D" id="3.50.30.30">
    <property type="match status" value="1"/>
</dbReference>
<keyword evidence="5" id="KW-0862">Zinc</keyword>
<gene>
    <name evidence="12" type="ORF">WUBG_00806</name>
</gene>
<dbReference type="InterPro" id="IPR013083">
    <property type="entry name" value="Znf_RING/FYVE/PHD"/>
</dbReference>
<keyword evidence="7 10" id="KW-0472">Membrane</keyword>
<feature type="domain" description="RING-type" evidence="11">
    <location>
        <begin position="306"/>
        <end position="348"/>
    </location>
</feature>
<organism evidence="12 13">
    <name type="scientific">Wuchereria bancrofti</name>
    <dbReference type="NCBI Taxonomy" id="6293"/>
    <lineage>
        <taxon>Eukaryota</taxon>
        <taxon>Metazoa</taxon>
        <taxon>Ecdysozoa</taxon>
        <taxon>Nematoda</taxon>
        <taxon>Chromadorea</taxon>
        <taxon>Rhabditida</taxon>
        <taxon>Spirurina</taxon>
        <taxon>Spiruromorpha</taxon>
        <taxon>Filarioidea</taxon>
        <taxon>Onchocercidae</taxon>
        <taxon>Wuchereria</taxon>
    </lineage>
</organism>
<evidence type="ECO:0000313" key="12">
    <source>
        <dbReference type="EMBL" id="EJW88283.1"/>
    </source>
</evidence>
<evidence type="ECO:0000256" key="4">
    <source>
        <dbReference type="ARBA" id="ARBA00022771"/>
    </source>
</evidence>
<dbReference type="AlphaFoldDB" id="J9F1B0"/>
<dbReference type="FunFam" id="3.30.40.10:FF:000429">
    <property type="entry name" value="E3 ubiquitin-protein ligase RNF13"/>
    <property type="match status" value="1"/>
</dbReference>
<dbReference type="GO" id="GO:0005634">
    <property type="term" value="C:nucleus"/>
    <property type="evidence" value="ECO:0007669"/>
    <property type="project" value="TreeGrafter"/>
</dbReference>
<keyword evidence="2 10" id="KW-0812">Transmembrane</keyword>
<evidence type="ECO:0000256" key="2">
    <source>
        <dbReference type="ARBA" id="ARBA00022692"/>
    </source>
</evidence>
<evidence type="ECO:0000256" key="10">
    <source>
        <dbReference type="SAM" id="Phobius"/>
    </source>
</evidence>
<dbReference type="SUPFAM" id="SSF57850">
    <property type="entry name" value="RING/U-box"/>
    <property type="match status" value="1"/>
</dbReference>
<dbReference type="GO" id="GO:0061630">
    <property type="term" value="F:ubiquitin protein ligase activity"/>
    <property type="evidence" value="ECO:0007669"/>
    <property type="project" value="TreeGrafter"/>
</dbReference>
<keyword evidence="4 8" id="KW-0863">Zinc-finger</keyword>
<evidence type="ECO:0000256" key="9">
    <source>
        <dbReference type="SAM" id="MobiDB-lite"/>
    </source>
</evidence>
<evidence type="ECO:0000256" key="6">
    <source>
        <dbReference type="ARBA" id="ARBA00022989"/>
    </source>
</evidence>
<feature type="transmembrane region" description="Helical" evidence="10">
    <location>
        <begin position="249"/>
        <end position="273"/>
    </location>
</feature>
<keyword evidence="6 10" id="KW-1133">Transmembrane helix</keyword>
<evidence type="ECO:0000256" key="8">
    <source>
        <dbReference type="PROSITE-ProRule" id="PRU00175"/>
    </source>
</evidence>
<feature type="region of interest" description="Disordered" evidence="9">
    <location>
        <begin position="353"/>
        <end position="373"/>
    </location>
</feature>
<keyword evidence="3" id="KW-0479">Metal-binding</keyword>
<dbReference type="InterPro" id="IPR003137">
    <property type="entry name" value="PA_domain"/>
</dbReference>
<protein>
    <submittedName>
        <fullName evidence="12">RING finger protein</fullName>
    </submittedName>
</protein>
<dbReference type="SMART" id="SM00184">
    <property type="entry name" value="RING"/>
    <property type="match status" value="1"/>
</dbReference>
<accession>J9F1B0</accession>
<sequence length="640" mass="71272">MRMQSICVNCEIFTLFVLSVFVISTYEQYIIEVWEPRPGGFQAVLQCDATGADFGGEIPVLSFSANETGCAYFTTPEDSCQDTFVSVFYTFKKSLHRFFSKRRSSRLVPEYWKYRGALGLNKYRVVGIWLEQNFLLASDKYWKEKHLQNNRTGCISYYAVVPRGNCSFSEKAYHAQRGYPDPYSALIIFNDDGHSPVPMAGSKYADRVVIPVVMVSHACMTNMMDRFSAEKGYVVAIRAIPGYYDLVKYLIPLIAVVAFCFVVLCISLAVRVCRERRHLAKKRLSKRNLKKLPVKRFRKGDAEESCAICIDDFLDGEKLRVLPCNHAYHCKCIDPWLTKVRKVCPICKRKVLSSGESDSSDSDDGRDSTLASGSTTVYRENAPLLRNAEALASGIPSTPTQRIGLQRNMQGGRRPPLRVIVTSPGDTPLPASETGYVTTVGGEIRENGGTNVISSRIEAVSETLRRTLRPYYQQIVNRSIRVPWRNATRESECASVPSVQRPFVVDNNAFDESNEILSIAEGSSVTDQRDPEAIGIFPSEGVAESERNRCLTTTSSRPTCADPKLEVELSTDNQQNVVSEEFCTGEPVANVSICVRHGATPVSANLISTVSGSTEHDLSLSEQALMGEFEDANSVQQEHD</sequence>
<dbReference type="PANTHER" id="PTHR45931">
    <property type="entry name" value="SI:CH211-59O9.10"/>
    <property type="match status" value="1"/>
</dbReference>
<name>J9F1B0_WUCBA</name>
<dbReference type="GO" id="GO:0006511">
    <property type="term" value="P:ubiquitin-dependent protein catabolic process"/>
    <property type="evidence" value="ECO:0007669"/>
    <property type="project" value="TreeGrafter"/>
</dbReference>
<dbReference type="Pfam" id="PF13639">
    <property type="entry name" value="zf-RING_2"/>
    <property type="match status" value="1"/>
</dbReference>
<dbReference type="Gene3D" id="3.30.40.10">
    <property type="entry name" value="Zinc/RING finger domain, C3HC4 (zinc finger)"/>
    <property type="match status" value="1"/>
</dbReference>
<feature type="compositionally biased region" description="Polar residues" evidence="9">
    <location>
        <begin position="395"/>
        <end position="409"/>
    </location>
</feature>
<evidence type="ECO:0000256" key="1">
    <source>
        <dbReference type="ARBA" id="ARBA00004370"/>
    </source>
</evidence>
<dbReference type="InterPro" id="IPR051834">
    <property type="entry name" value="RING_finger_E3_ligase"/>
</dbReference>
<evidence type="ECO:0000256" key="7">
    <source>
        <dbReference type="ARBA" id="ARBA00023136"/>
    </source>
</evidence>
<feature type="transmembrane region" description="Helical" evidence="10">
    <location>
        <begin position="12"/>
        <end position="31"/>
    </location>
</feature>
<dbReference type="EMBL" id="ADBV01000157">
    <property type="protein sequence ID" value="EJW88283.1"/>
    <property type="molecule type" value="Genomic_DNA"/>
</dbReference>
<comment type="caution">
    <text evidence="12">The sequence shown here is derived from an EMBL/GenBank/DDBJ whole genome shotgun (WGS) entry which is preliminary data.</text>
</comment>
<dbReference type="InterPro" id="IPR001841">
    <property type="entry name" value="Znf_RING"/>
</dbReference>
<dbReference type="PANTHER" id="PTHR45931:SF20">
    <property type="entry name" value="RING-TYPE E3 UBIQUITIN TRANSFERASE"/>
    <property type="match status" value="1"/>
</dbReference>
<comment type="subcellular location">
    <subcellularLocation>
        <location evidence="1">Membrane</location>
    </subcellularLocation>
</comment>
<dbReference type="GO" id="GO:0016020">
    <property type="term" value="C:membrane"/>
    <property type="evidence" value="ECO:0007669"/>
    <property type="project" value="UniProtKB-SubCell"/>
</dbReference>
<dbReference type="Proteomes" id="UP000004810">
    <property type="component" value="Unassembled WGS sequence"/>
</dbReference>
<dbReference type="Pfam" id="PF02225">
    <property type="entry name" value="PA"/>
    <property type="match status" value="1"/>
</dbReference>
<dbReference type="PROSITE" id="PS50089">
    <property type="entry name" value="ZF_RING_2"/>
    <property type="match status" value="1"/>
</dbReference>
<evidence type="ECO:0000259" key="11">
    <source>
        <dbReference type="PROSITE" id="PS50089"/>
    </source>
</evidence>
<dbReference type="GO" id="GO:0008270">
    <property type="term" value="F:zinc ion binding"/>
    <property type="evidence" value="ECO:0007669"/>
    <property type="project" value="UniProtKB-KW"/>
</dbReference>
<reference evidence="13" key="1">
    <citation type="submission" date="2012-08" db="EMBL/GenBank/DDBJ databases">
        <title>The Genome Sequence of Wuchereria bancrofti.</title>
        <authorList>
            <person name="Nutman T.B."/>
            <person name="Fink D.L."/>
            <person name="Russ C."/>
            <person name="Young S."/>
            <person name="Zeng Q."/>
            <person name="Koehrsen M."/>
            <person name="Alvarado L."/>
            <person name="Berlin A."/>
            <person name="Chapman S.B."/>
            <person name="Chen Z."/>
            <person name="Freedman E."/>
            <person name="Gellesch M."/>
            <person name="Goldberg J."/>
            <person name="Griggs A."/>
            <person name="Gujja S."/>
            <person name="Heilman E.R."/>
            <person name="Heiman D."/>
            <person name="Hepburn T."/>
            <person name="Howarth C."/>
            <person name="Jen D."/>
            <person name="Larson L."/>
            <person name="Lewis B."/>
            <person name="Mehta T."/>
            <person name="Park D."/>
            <person name="Pearson M."/>
            <person name="Roberts A."/>
            <person name="Saif S."/>
            <person name="Shea T."/>
            <person name="Shenoy N."/>
            <person name="Sisk P."/>
            <person name="Stolte C."/>
            <person name="Sykes S."/>
            <person name="Walk T."/>
            <person name="White J."/>
            <person name="Yandava C."/>
            <person name="Haas B."/>
            <person name="Henn M.R."/>
            <person name="Nusbaum C."/>
            <person name="Birren B."/>
        </authorList>
    </citation>
    <scope>NUCLEOTIDE SEQUENCE [LARGE SCALE GENOMIC DNA]</scope>
    <source>
        <strain evidence="13">NA</strain>
    </source>
</reference>
<evidence type="ECO:0000256" key="3">
    <source>
        <dbReference type="ARBA" id="ARBA00022723"/>
    </source>
</evidence>
<feature type="region of interest" description="Disordered" evidence="9">
    <location>
        <begin position="393"/>
        <end position="416"/>
    </location>
</feature>
<evidence type="ECO:0000313" key="13">
    <source>
        <dbReference type="Proteomes" id="UP000004810"/>
    </source>
</evidence>
<evidence type="ECO:0000256" key="5">
    <source>
        <dbReference type="ARBA" id="ARBA00022833"/>
    </source>
</evidence>